<feature type="region of interest" description="Disordered" evidence="1">
    <location>
        <begin position="131"/>
        <end position="155"/>
    </location>
</feature>
<sequence length="276" mass="27764">MRRKAVFLAALPVTSALSLANFQEITSISIPLTCQLTYDGQIPSCTVSDFENGCSSTCQDSLELVAQSVSGVCSDVNVNPNTLLGIVKSGGILAALCPAPKVTLSTPESSTHAIQQSNTAAHTTISTIPITNPDAHTTTASTHSQSTEQSTVSTSSTIATIATTTTEASTISQTSTSIASASSTSTSTSITSTSISSAATTLSTQTQSAGSNIEPVPVTSTTATSTSSKTSSVTKETSHSDSGGGSPFDISSGSSHISRSLSLLVMAACAGVLLGR</sequence>
<evidence type="ECO:0000313" key="3">
    <source>
        <dbReference type="EMBL" id="PSS13027.1"/>
    </source>
</evidence>
<keyword evidence="4" id="KW-1185">Reference proteome</keyword>
<accession>A0A2T3AWG9</accession>
<feature type="signal peptide" evidence="2">
    <location>
        <begin position="1"/>
        <end position="16"/>
    </location>
</feature>
<dbReference type="AlphaFoldDB" id="A0A2T3AWG9"/>
<gene>
    <name evidence="3" type="ORF">M430DRAFT_43843</name>
</gene>
<evidence type="ECO:0000256" key="1">
    <source>
        <dbReference type="SAM" id="MobiDB-lite"/>
    </source>
</evidence>
<dbReference type="OrthoDB" id="5427833at2759"/>
<protein>
    <recommendedName>
        <fullName evidence="5">Extracellular membrane protein CFEM domain-containing protein</fullName>
    </recommendedName>
</protein>
<feature type="region of interest" description="Disordered" evidence="1">
    <location>
        <begin position="169"/>
        <end position="252"/>
    </location>
</feature>
<dbReference type="STRING" id="857342.A0A2T3AWG9"/>
<dbReference type="GeneID" id="36575733"/>
<feature type="chain" id="PRO_5015618789" description="Extracellular membrane protein CFEM domain-containing protein" evidence="2">
    <location>
        <begin position="17"/>
        <end position="276"/>
    </location>
</feature>
<feature type="compositionally biased region" description="Low complexity" evidence="1">
    <location>
        <begin position="169"/>
        <end position="209"/>
    </location>
</feature>
<name>A0A2T3AWG9_AMORE</name>
<dbReference type="Proteomes" id="UP000241818">
    <property type="component" value="Unassembled WGS sequence"/>
</dbReference>
<evidence type="ECO:0008006" key="5">
    <source>
        <dbReference type="Google" id="ProtNLM"/>
    </source>
</evidence>
<keyword evidence="2" id="KW-0732">Signal</keyword>
<dbReference type="InParanoid" id="A0A2T3AWG9"/>
<organism evidence="3 4">
    <name type="scientific">Amorphotheca resinae ATCC 22711</name>
    <dbReference type="NCBI Taxonomy" id="857342"/>
    <lineage>
        <taxon>Eukaryota</taxon>
        <taxon>Fungi</taxon>
        <taxon>Dikarya</taxon>
        <taxon>Ascomycota</taxon>
        <taxon>Pezizomycotina</taxon>
        <taxon>Leotiomycetes</taxon>
        <taxon>Helotiales</taxon>
        <taxon>Amorphothecaceae</taxon>
        <taxon>Amorphotheca</taxon>
    </lineage>
</organism>
<feature type="compositionally biased region" description="Low complexity" evidence="1">
    <location>
        <begin position="135"/>
        <end position="155"/>
    </location>
</feature>
<proteinExistence type="predicted"/>
<reference evidence="3 4" key="1">
    <citation type="journal article" date="2018" name="New Phytol.">
        <title>Comparative genomics and transcriptomics depict ericoid mycorrhizal fungi as versatile saprotrophs and plant mutualists.</title>
        <authorList>
            <person name="Martino E."/>
            <person name="Morin E."/>
            <person name="Grelet G.A."/>
            <person name="Kuo A."/>
            <person name="Kohler A."/>
            <person name="Daghino S."/>
            <person name="Barry K.W."/>
            <person name="Cichocki N."/>
            <person name="Clum A."/>
            <person name="Dockter R.B."/>
            <person name="Hainaut M."/>
            <person name="Kuo R.C."/>
            <person name="LaButti K."/>
            <person name="Lindahl B.D."/>
            <person name="Lindquist E.A."/>
            <person name="Lipzen A."/>
            <person name="Khouja H.R."/>
            <person name="Magnuson J."/>
            <person name="Murat C."/>
            <person name="Ohm R.A."/>
            <person name="Singer S.W."/>
            <person name="Spatafora J.W."/>
            <person name="Wang M."/>
            <person name="Veneault-Fourrey C."/>
            <person name="Henrissat B."/>
            <person name="Grigoriev I.V."/>
            <person name="Martin F.M."/>
            <person name="Perotto S."/>
        </authorList>
    </citation>
    <scope>NUCLEOTIDE SEQUENCE [LARGE SCALE GENOMIC DNA]</scope>
    <source>
        <strain evidence="3 4">ATCC 22711</strain>
    </source>
</reference>
<dbReference type="EMBL" id="KZ679014">
    <property type="protein sequence ID" value="PSS13027.1"/>
    <property type="molecule type" value="Genomic_DNA"/>
</dbReference>
<feature type="compositionally biased region" description="Low complexity" evidence="1">
    <location>
        <begin position="219"/>
        <end position="235"/>
    </location>
</feature>
<dbReference type="RefSeq" id="XP_024719018.1">
    <property type="nucleotide sequence ID" value="XM_024867652.1"/>
</dbReference>
<evidence type="ECO:0000256" key="2">
    <source>
        <dbReference type="SAM" id="SignalP"/>
    </source>
</evidence>
<evidence type="ECO:0000313" key="4">
    <source>
        <dbReference type="Proteomes" id="UP000241818"/>
    </source>
</evidence>